<sequence length="65" mass="7399">MACGLPSCIDRIKCFPTLWSCVYETARKKHLDPKTNRIGKERCDLLRLGFNALPICSTGLDWRVS</sequence>
<name>A0A835JW72_9ROSI</name>
<protein>
    <submittedName>
        <fullName evidence="1">Uncharacterized protein</fullName>
    </submittedName>
</protein>
<dbReference type="EMBL" id="JADGMS010000009">
    <property type="protein sequence ID" value="KAF9676329.1"/>
    <property type="molecule type" value="Genomic_DNA"/>
</dbReference>
<keyword evidence="2" id="KW-1185">Reference proteome</keyword>
<dbReference type="Proteomes" id="UP000657918">
    <property type="component" value="Unassembled WGS sequence"/>
</dbReference>
<gene>
    <name evidence="1" type="ORF">SADUNF_Sadunf09G0127400</name>
</gene>
<reference evidence="1 2" key="1">
    <citation type="submission" date="2020-10" db="EMBL/GenBank/DDBJ databases">
        <title>Plant Genome Project.</title>
        <authorList>
            <person name="Zhang R.-G."/>
        </authorList>
    </citation>
    <scope>NUCLEOTIDE SEQUENCE [LARGE SCALE GENOMIC DNA]</scope>
    <source>
        <strain evidence="1">FAFU-HL-1</strain>
        <tissue evidence="1">Leaf</tissue>
    </source>
</reference>
<comment type="caution">
    <text evidence="1">The sequence shown here is derived from an EMBL/GenBank/DDBJ whole genome shotgun (WGS) entry which is preliminary data.</text>
</comment>
<organism evidence="1 2">
    <name type="scientific">Salix dunnii</name>
    <dbReference type="NCBI Taxonomy" id="1413687"/>
    <lineage>
        <taxon>Eukaryota</taxon>
        <taxon>Viridiplantae</taxon>
        <taxon>Streptophyta</taxon>
        <taxon>Embryophyta</taxon>
        <taxon>Tracheophyta</taxon>
        <taxon>Spermatophyta</taxon>
        <taxon>Magnoliopsida</taxon>
        <taxon>eudicotyledons</taxon>
        <taxon>Gunneridae</taxon>
        <taxon>Pentapetalae</taxon>
        <taxon>rosids</taxon>
        <taxon>fabids</taxon>
        <taxon>Malpighiales</taxon>
        <taxon>Salicaceae</taxon>
        <taxon>Saliceae</taxon>
        <taxon>Salix</taxon>
    </lineage>
</organism>
<evidence type="ECO:0000313" key="2">
    <source>
        <dbReference type="Proteomes" id="UP000657918"/>
    </source>
</evidence>
<proteinExistence type="predicted"/>
<dbReference type="AlphaFoldDB" id="A0A835JW72"/>
<evidence type="ECO:0000313" key="1">
    <source>
        <dbReference type="EMBL" id="KAF9676329.1"/>
    </source>
</evidence>
<accession>A0A835JW72</accession>